<reference evidence="3 4" key="1">
    <citation type="submission" date="2020-08" db="EMBL/GenBank/DDBJ databases">
        <authorList>
            <person name="Liu C."/>
            <person name="Sun Q."/>
        </authorList>
    </citation>
    <scope>NUCLEOTIDE SEQUENCE [LARGE SCALE GENOMIC DNA]</scope>
    <source>
        <strain evidence="3 4">NSJ-18</strain>
    </source>
</reference>
<dbReference type="PANTHER" id="PTHR47837:SF1">
    <property type="entry name" value="GTP PYROPHOSPHOKINASE YJBM"/>
    <property type="match status" value="1"/>
</dbReference>
<dbReference type="InterPro" id="IPR043519">
    <property type="entry name" value="NT_sf"/>
</dbReference>
<organism evidence="3 4">
    <name type="scientific">Romboutsia faecis</name>
    <dbReference type="NCBI Taxonomy" id="2764597"/>
    <lineage>
        <taxon>Bacteria</taxon>
        <taxon>Bacillati</taxon>
        <taxon>Bacillota</taxon>
        <taxon>Clostridia</taxon>
        <taxon>Peptostreptococcales</taxon>
        <taxon>Peptostreptococcaceae</taxon>
        <taxon>Romboutsia</taxon>
    </lineage>
</organism>
<feature type="domain" description="RelA/SpoT" evidence="2">
    <location>
        <begin position="45"/>
        <end position="164"/>
    </location>
</feature>
<evidence type="ECO:0000259" key="2">
    <source>
        <dbReference type="SMART" id="SM00954"/>
    </source>
</evidence>
<keyword evidence="4" id="KW-1185">Reference proteome</keyword>
<proteinExistence type="predicted"/>
<protein>
    <submittedName>
        <fullName evidence="3">GTP pyrophosphokinase family protein</fullName>
    </submittedName>
</protein>
<dbReference type="Gene3D" id="3.30.460.10">
    <property type="entry name" value="Beta Polymerase, domain 2"/>
    <property type="match status" value="1"/>
</dbReference>
<name>A0ABR7JR71_9FIRM</name>
<dbReference type="EMBL" id="JACRWE010000005">
    <property type="protein sequence ID" value="MBC5997411.1"/>
    <property type="molecule type" value="Genomic_DNA"/>
</dbReference>
<dbReference type="Gene3D" id="1.10.287.860">
    <property type="entry name" value="Nucleotidyltransferase"/>
    <property type="match status" value="1"/>
</dbReference>
<accession>A0ABR7JR71</accession>
<dbReference type="SUPFAM" id="SSF81301">
    <property type="entry name" value="Nucleotidyltransferase"/>
    <property type="match status" value="1"/>
</dbReference>
<dbReference type="Proteomes" id="UP000609849">
    <property type="component" value="Unassembled WGS sequence"/>
</dbReference>
<comment type="pathway">
    <text evidence="1">Purine metabolism; ppGpp biosynthesis; ppGpp from GTP: step 1/2.</text>
</comment>
<sequence>MEYERWDEVLAPYEHAVEELKVKFKNIRKEFLTKGEYSPIEFVTGRTKKIASIISKAKRLDIHDIERDMEDIAGIRIMCQFVEDIYTIVELIKLRSDMTIVYEKDYIENFKDSGYRSYHVIIKYPINSIAGSKEILCEIQIRTLAMNFWATIEHSLKYKYEHYIPEDLAVRLRRAADAAFLLDQEMSEIREDIMKAQVMYQVKTVTVRDVLNKIQELYNLGDTHKAIIYQRRLDKIDNEEDITEIIKLKREIDDLLEVYKDTRTKK</sequence>
<dbReference type="SMART" id="SM00954">
    <property type="entry name" value="RelA_SpoT"/>
    <property type="match status" value="1"/>
</dbReference>
<gene>
    <name evidence="3" type="ORF">H8923_11610</name>
</gene>
<dbReference type="InterPro" id="IPR052366">
    <property type="entry name" value="GTP_Pyrophosphokinase"/>
</dbReference>
<evidence type="ECO:0000313" key="3">
    <source>
        <dbReference type="EMBL" id="MBC5997411.1"/>
    </source>
</evidence>
<dbReference type="RefSeq" id="WP_153971965.1">
    <property type="nucleotide sequence ID" value="NZ_JACRWE010000005.1"/>
</dbReference>
<dbReference type="CDD" id="cd05399">
    <property type="entry name" value="NT_Rel-Spo_like"/>
    <property type="match status" value="1"/>
</dbReference>
<dbReference type="InterPro" id="IPR007685">
    <property type="entry name" value="RelA_SpoT"/>
</dbReference>
<evidence type="ECO:0000313" key="4">
    <source>
        <dbReference type="Proteomes" id="UP000609849"/>
    </source>
</evidence>
<dbReference type="Pfam" id="PF04607">
    <property type="entry name" value="RelA_SpoT"/>
    <property type="match status" value="1"/>
</dbReference>
<evidence type="ECO:0000256" key="1">
    <source>
        <dbReference type="ARBA" id="ARBA00004976"/>
    </source>
</evidence>
<comment type="caution">
    <text evidence="3">The sequence shown here is derived from an EMBL/GenBank/DDBJ whole genome shotgun (WGS) entry which is preliminary data.</text>
</comment>
<dbReference type="PANTHER" id="PTHR47837">
    <property type="entry name" value="GTP PYROPHOSPHOKINASE YJBM"/>
    <property type="match status" value="1"/>
</dbReference>